<sequence>MSNGYSAYIAISPPKPNFFDLFELPASLHSSIISDEFHAIKSCPKKKIPNFKELHQEENLYLITEEIPIWWRWYYWGSPVAWTIYGLVTSQVGNQTDPVEVPGLGDIPLKDYFKEFPRFRT</sequence>
<gene>
    <name evidence="1" type="ORF">Fot_49648</name>
</gene>
<proteinExistence type="predicted"/>
<dbReference type="Proteomes" id="UP001604277">
    <property type="component" value="Unassembled WGS sequence"/>
</dbReference>
<name>A0ABD1QCG3_9LAMI</name>
<dbReference type="PANTHER" id="PTHR48040">
    <property type="entry name" value="PLEIOTROPIC DRUG RESISTANCE PROTEIN 1-LIKE ISOFORM X1"/>
    <property type="match status" value="1"/>
</dbReference>
<reference evidence="2" key="1">
    <citation type="submission" date="2024-07" db="EMBL/GenBank/DDBJ databases">
        <title>Two chromosome-level genome assemblies of Korean endemic species Abeliophyllum distichum and Forsythia ovata (Oleaceae).</title>
        <authorList>
            <person name="Jang H."/>
        </authorList>
    </citation>
    <scope>NUCLEOTIDE SEQUENCE [LARGE SCALE GENOMIC DNA]</scope>
</reference>
<accession>A0ABD1QCG3</accession>
<dbReference type="AlphaFoldDB" id="A0ABD1QCG3"/>
<evidence type="ECO:0000313" key="1">
    <source>
        <dbReference type="EMBL" id="KAL2473912.1"/>
    </source>
</evidence>
<organism evidence="1 2">
    <name type="scientific">Forsythia ovata</name>
    <dbReference type="NCBI Taxonomy" id="205694"/>
    <lineage>
        <taxon>Eukaryota</taxon>
        <taxon>Viridiplantae</taxon>
        <taxon>Streptophyta</taxon>
        <taxon>Embryophyta</taxon>
        <taxon>Tracheophyta</taxon>
        <taxon>Spermatophyta</taxon>
        <taxon>Magnoliopsida</taxon>
        <taxon>eudicotyledons</taxon>
        <taxon>Gunneridae</taxon>
        <taxon>Pentapetalae</taxon>
        <taxon>asterids</taxon>
        <taxon>lamiids</taxon>
        <taxon>Lamiales</taxon>
        <taxon>Oleaceae</taxon>
        <taxon>Forsythieae</taxon>
        <taxon>Forsythia</taxon>
    </lineage>
</organism>
<protein>
    <submittedName>
        <fullName evidence="1">Pleiotropic drug resistance protein 2-like</fullName>
    </submittedName>
</protein>
<evidence type="ECO:0000313" key="2">
    <source>
        <dbReference type="Proteomes" id="UP001604277"/>
    </source>
</evidence>
<comment type="caution">
    <text evidence="1">The sequence shown here is derived from an EMBL/GenBank/DDBJ whole genome shotgun (WGS) entry which is preliminary data.</text>
</comment>
<keyword evidence="2" id="KW-1185">Reference proteome</keyword>
<dbReference type="EMBL" id="JBFOLJ010000015">
    <property type="protein sequence ID" value="KAL2473912.1"/>
    <property type="molecule type" value="Genomic_DNA"/>
</dbReference>
<dbReference type="PANTHER" id="PTHR48040:SF60">
    <property type="entry name" value="ABC TRANSPORTER DOMAIN-CONTAINING PROTEIN"/>
    <property type="match status" value="1"/>
</dbReference>